<dbReference type="Gene3D" id="2.60.40.1120">
    <property type="entry name" value="Carboxypeptidase-like, regulatory domain"/>
    <property type="match status" value="1"/>
</dbReference>
<dbReference type="Gene3D" id="2.170.130.10">
    <property type="entry name" value="TonB-dependent receptor, plug domain"/>
    <property type="match status" value="1"/>
</dbReference>
<dbReference type="InterPro" id="IPR008969">
    <property type="entry name" value="CarboxyPept-like_regulatory"/>
</dbReference>
<dbReference type="PANTHER" id="PTHR30069:SF29">
    <property type="entry name" value="HEMOGLOBIN AND HEMOGLOBIN-HAPTOGLOBIN-BINDING PROTEIN 1-RELATED"/>
    <property type="match status" value="1"/>
</dbReference>
<dbReference type="AlphaFoldDB" id="A0A3S2U309"/>
<dbReference type="PROSITE" id="PS52016">
    <property type="entry name" value="TONB_DEPENDENT_REC_3"/>
    <property type="match status" value="1"/>
</dbReference>
<keyword evidence="3 8" id="KW-1134">Transmembrane beta strand</keyword>
<name>A0A3S2U309_9FLAO</name>
<accession>A0A3S2U309</accession>
<dbReference type="InterPro" id="IPR012910">
    <property type="entry name" value="Plug_dom"/>
</dbReference>
<gene>
    <name evidence="12" type="ORF">EOD40_08765</name>
</gene>
<proteinExistence type="inferred from homology"/>
<dbReference type="EMBL" id="SACJ01000004">
    <property type="protein sequence ID" value="RVT76585.1"/>
    <property type="molecule type" value="Genomic_DNA"/>
</dbReference>
<evidence type="ECO:0000256" key="7">
    <source>
        <dbReference type="ARBA" id="ARBA00023237"/>
    </source>
</evidence>
<keyword evidence="12" id="KW-0675">Receptor</keyword>
<comment type="caution">
    <text evidence="12">The sequence shown here is derived from an EMBL/GenBank/DDBJ whole genome shotgun (WGS) entry which is preliminary data.</text>
</comment>
<evidence type="ECO:0000256" key="2">
    <source>
        <dbReference type="ARBA" id="ARBA00022448"/>
    </source>
</evidence>
<feature type="signal peptide" evidence="9">
    <location>
        <begin position="1"/>
        <end position="24"/>
    </location>
</feature>
<evidence type="ECO:0000256" key="1">
    <source>
        <dbReference type="ARBA" id="ARBA00004571"/>
    </source>
</evidence>
<dbReference type="Gene3D" id="2.40.170.20">
    <property type="entry name" value="TonB-dependent receptor, beta-barrel domain"/>
    <property type="match status" value="1"/>
</dbReference>
<dbReference type="Proteomes" id="UP000285211">
    <property type="component" value="Unassembled WGS sequence"/>
</dbReference>
<keyword evidence="2 8" id="KW-0813">Transport</keyword>
<sequence length="823" mass="92080">MSFSKQSFLSLSLLLLFNILQAQNATIKGIVIEKQNHLPIEFASVAILKQADSTVVAGVLTQKSGTFSIPKINTGNYILKIVSIGYETFYSNFSVLDKSQHITLDKIYLNVSTKLLEEVVVKGQKSTINNKFDKQTYKANHFEAAKGGSATDVLKNLPSVSVNSSGEISVRGSTGFLVLINGKPILTDAQTILSQFPANTIENIELITAPSAKYDADGKGGIINITTKKGTTDGFALQANVLAGLPSTTNYNNLENPHRYGADATINYKKSKWDISVSGNYTRNDANGRREGNVYTKNFTNNTITYFPSTGERSFDKYNYGLRTNINYAANKNDVFGIGFFASKKYQQRRADITYNNSTADLTTGDLLSQFSYFNSNLQNKEGKFLLGNFDYSHTFKNNSKLSTSAIYEKANLYGNTTNKNLDLPNKSTLFQLVTNPYSNPINGYRLKLDYSTTIGEGKLETGYQYRWDKQDGTFDYNVTPSTNQADIAKFSGTAKSINIINAAYAQYSNAISKLKYTAGLRYEYATREVNLSSDVNPHNLNLSNFFPSANLLYTINNDWSIKAGYSKRVQRNNNFELNPIPEREHSETLEQGDPDLLPQFIDLVELGINHNFKKGSFFATMYYQNIKNPIQRVNSVYADTILNRLFTNAEKARLIGLELGTTIKPIKWITTYLGANVYNYKISGPLNVLGTTSTVNNADWVYSINMNTTFDLGNNWNLQANANYLSNRPTAQGEDSRFFSPNTSVKKTFGNGKYSLGLQWQNMNLGFMNANQQRITTWGNDFYTTTNYVYETDVLLLNFSINLNKFSSKTKLPASELGEKEF</sequence>
<keyword evidence="7 8" id="KW-0998">Cell outer membrane</keyword>
<feature type="domain" description="Outer membrane protein beta-barrel" evidence="11">
    <location>
        <begin position="394"/>
        <end position="801"/>
    </location>
</feature>
<evidence type="ECO:0000259" key="11">
    <source>
        <dbReference type="Pfam" id="PF14905"/>
    </source>
</evidence>
<dbReference type="RefSeq" id="WP_128194670.1">
    <property type="nucleotide sequence ID" value="NZ_SACJ01000004.1"/>
</dbReference>
<evidence type="ECO:0000256" key="8">
    <source>
        <dbReference type="PROSITE-ProRule" id="PRU01360"/>
    </source>
</evidence>
<dbReference type="Pfam" id="PF07715">
    <property type="entry name" value="Plug"/>
    <property type="match status" value="1"/>
</dbReference>
<dbReference type="SUPFAM" id="SSF49464">
    <property type="entry name" value="Carboxypeptidase regulatory domain-like"/>
    <property type="match status" value="1"/>
</dbReference>
<dbReference type="InterPro" id="IPR041700">
    <property type="entry name" value="OMP_b-brl_3"/>
</dbReference>
<evidence type="ECO:0000256" key="9">
    <source>
        <dbReference type="SAM" id="SignalP"/>
    </source>
</evidence>
<evidence type="ECO:0000256" key="3">
    <source>
        <dbReference type="ARBA" id="ARBA00022452"/>
    </source>
</evidence>
<evidence type="ECO:0000313" key="12">
    <source>
        <dbReference type="EMBL" id="RVT76585.1"/>
    </source>
</evidence>
<keyword evidence="4 8" id="KW-0812">Transmembrane</keyword>
<dbReference type="OrthoDB" id="606851at2"/>
<feature type="domain" description="TonB-dependent receptor plug" evidence="10">
    <location>
        <begin position="135"/>
        <end position="222"/>
    </location>
</feature>
<dbReference type="GO" id="GO:0015344">
    <property type="term" value="F:siderophore uptake transmembrane transporter activity"/>
    <property type="evidence" value="ECO:0007669"/>
    <property type="project" value="TreeGrafter"/>
</dbReference>
<dbReference type="InterPro" id="IPR037066">
    <property type="entry name" value="Plug_dom_sf"/>
</dbReference>
<feature type="chain" id="PRO_5018572776" evidence="9">
    <location>
        <begin position="25"/>
        <end position="823"/>
    </location>
</feature>
<dbReference type="SUPFAM" id="SSF56935">
    <property type="entry name" value="Porins"/>
    <property type="match status" value="1"/>
</dbReference>
<evidence type="ECO:0000256" key="6">
    <source>
        <dbReference type="ARBA" id="ARBA00023136"/>
    </source>
</evidence>
<evidence type="ECO:0000313" key="13">
    <source>
        <dbReference type="Proteomes" id="UP000285211"/>
    </source>
</evidence>
<keyword evidence="6 8" id="KW-0472">Membrane</keyword>
<dbReference type="InterPro" id="IPR039426">
    <property type="entry name" value="TonB-dep_rcpt-like"/>
</dbReference>
<dbReference type="GO" id="GO:0044718">
    <property type="term" value="P:siderophore transmembrane transport"/>
    <property type="evidence" value="ECO:0007669"/>
    <property type="project" value="TreeGrafter"/>
</dbReference>
<dbReference type="Pfam" id="PF13620">
    <property type="entry name" value="CarboxypepD_reg"/>
    <property type="match status" value="1"/>
</dbReference>
<dbReference type="GO" id="GO:0009279">
    <property type="term" value="C:cell outer membrane"/>
    <property type="evidence" value="ECO:0007669"/>
    <property type="project" value="UniProtKB-SubCell"/>
</dbReference>
<comment type="subcellular location">
    <subcellularLocation>
        <location evidence="1 8">Cell outer membrane</location>
        <topology evidence="1 8">Multi-pass membrane protein</topology>
    </subcellularLocation>
</comment>
<reference evidence="12 13" key="1">
    <citation type="submission" date="2019-01" db="EMBL/GenBank/DDBJ databases">
        <authorList>
            <person name="Chen W.-M."/>
        </authorList>
    </citation>
    <scope>NUCLEOTIDE SEQUENCE [LARGE SCALE GENOMIC DNA]</scope>
    <source>
        <strain evidence="12 13">BBQ-12</strain>
    </source>
</reference>
<keyword evidence="5 9" id="KW-0732">Signal</keyword>
<dbReference type="PANTHER" id="PTHR30069">
    <property type="entry name" value="TONB-DEPENDENT OUTER MEMBRANE RECEPTOR"/>
    <property type="match status" value="1"/>
</dbReference>
<keyword evidence="13" id="KW-1185">Reference proteome</keyword>
<comment type="similarity">
    <text evidence="8">Belongs to the TonB-dependent receptor family.</text>
</comment>
<evidence type="ECO:0000256" key="4">
    <source>
        <dbReference type="ARBA" id="ARBA00022692"/>
    </source>
</evidence>
<protein>
    <submittedName>
        <fullName evidence="12">TonB-dependent receptor</fullName>
    </submittedName>
</protein>
<dbReference type="InterPro" id="IPR036942">
    <property type="entry name" value="Beta-barrel_TonB_sf"/>
</dbReference>
<dbReference type="Pfam" id="PF14905">
    <property type="entry name" value="OMP_b-brl_3"/>
    <property type="match status" value="1"/>
</dbReference>
<evidence type="ECO:0000256" key="5">
    <source>
        <dbReference type="ARBA" id="ARBA00022729"/>
    </source>
</evidence>
<evidence type="ECO:0000259" key="10">
    <source>
        <dbReference type="Pfam" id="PF07715"/>
    </source>
</evidence>
<organism evidence="12 13">
    <name type="scientific">Flavobacterium sufflavum</name>
    <dbReference type="NCBI Taxonomy" id="1921138"/>
    <lineage>
        <taxon>Bacteria</taxon>
        <taxon>Pseudomonadati</taxon>
        <taxon>Bacteroidota</taxon>
        <taxon>Flavobacteriia</taxon>
        <taxon>Flavobacteriales</taxon>
        <taxon>Flavobacteriaceae</taxon>
        <taxon>Flavobacterium</taxon>
    </lineage>
</organism>